<dbReference type="InterPro" id="IPR025197">
    <property type="entry name" value="DUF4116"/>
</dbReference>
<dbReference type="EMBL" id="GG738867">
    <property type="protein sequence ID" value="EFC44665.1"/>
    <property type="molecule type" value="Genomic_DNA"/>
</dbReference>
<reference evidence="2 3" key="1">
    <citation type="journal article" date="2010" name="Cell">
        <title>The genome of Naegleria gruberi illuminates early eukaryotic versatility.</title>
        <authorList>
            <person name="Fritz-Laylin L.K."/>
            <person name="Prochnik S.E."/>
            <person name="Ginger M.L."/>
            <person name="Dacks J.B."/>
            <person name="Carpenter M.L."/>
            <person name="Field M.C."/>
            <person name="Kuo A."/>
            <person name="Paredez A."/>
            <person name="Chapman J."/>
            <person name="Pham J."/>
            <person name="Shu S."/>
            <person name="Neupane R."/>
            <person name="Cipriano M."/>
            <person name="Mancuso J."/>
            <person name="Tu H."/>
            <person name="Salamov A."/>
            <person name="Lindquist E."/>
            <person name="Shapiro H."/>
            <person name="Lucas S."/>
            <person name="Grigoriev I.V."/>
            <person name="Cande W.Z."/>
            <person name="Fulton C."/>
            <person name="Rokhsar D.S."/>
            <person name="Dawson S.C."/>
        </authorList>
    </citation>
    <scope>NUCLEOTIDE SEQUENCE [LARGE SCALE GENOMIC DNA]</scope>
    <source>
        <strain evidence="2 3">NEG-M</strain>
    </source>
</reference>
<evidence type="ECO:0000313" key="3">
    <source>
        <dbReference type="Proteomes" id="UP000006671"/>
    </source>
</evidence>
<gene>
    <name evidence="2" type="ORF">NAEGRDRAFT_48961</name>
</gene>
<dbReference type="Pfam" id="PF13475">
    <property type="entry name" value="DUF4116"/>
    <property type="match status" value="2"/>
</dbReference>
<dbReference type="Proteomes" id="UP000006671">
    <property type="component" value="Unassembled WGS sequence"/>
</dbReference>
<dbReference type="InParanoid" id="D2VEU7"/>
<evidence type="ECO:0000313" key="2">
    <source>
        <dbReference type="EMBL" id="EFC44665.1"/>
    </source>
</evidence>
<feature type="domain" description="DUF4116" evidence="1">
    <location>
        <begin position="432"/>
        <end position="480"/>
    </location>
</feature>
<accession>D2VEU7</accession>
<organism evidence="3">
    <name type="scientific">Naegleria gruberi</name>
    <name type="common">Amoeba</name>
    <dbReference type="NCBI Taxonomy" id="5762"/>
    <lineage>
        <taxon>Eukaryota</taxon>
        <taxon>Discoba</taxon>
        <taxon>Heterolobosea</taxon>
        <taxon>Tetramitia</taxon>
        <taxon>Eutetramitia</taxon>
        <taxon>Vahlkampfiidae</taxon>
        <taxon>Naegleria</taxon>
    </lineage>
</organism>
<dbReference type="VEuPathDB" id="AmoebaDB:NAEGRDRAFT_48961"/>
<name>D2VEU7_NAEGR</name>
<feature type="domain" description="DUF4116" evidence="1">
    <location>
        <begin position="482"/>
        <end position="514"/>
    </location>
</feature>
<evidence type="ECO:0000259" key="1">
    <source>
        <dbReference type="Pfam" id="PF13475"/>
    </source>
</evidence>
<dbReference type="GeneID" id="8848591"/>
<dbReference type="AlphaFoldDB" id="D2VEU7"/>
<proteinExistence type="predicted"/>
<keyword evidence="3" id="KW-1185">Reference proteome</keyword>
<dbReference type="RefSeq" id="XP_002677409.1">
    <property type="nucleotide sequence ID" value="XM_002677363.1"/>
</dbReference>
<sequence length="525" mass="60762">MEQSKRSIIKLLNSTSNNQEDFRIIKKLPNHVMIANQQQQYERIIALRMRNQQFVCILKSLSSLAPMNLESSCYYQGLQSPLTMLLPTRDNIYQACDGGTNDSYCVVMNCVLRERLSQIKIEVTDGIILQIIYQYLGMMKKLDDFFKKPNHQRKCNRPEVSVERFDRKSKRIDLIFGSTDLLSNCDDEQDADRLLEISDELCIGRNEFEKEMVFEIVEFITQEHGQKNFDTRVILPRLEKAFERNEFSSIYLDVFKCIMNGGPKAYNNLLKSSLFSTETPRCESFGSFFSSLNEKLTSSKKVFMEAFQIGSDLARCIHSSLSADRDIIKMLIESNPTNIQNIDTNSIESDREFIKELIDINPLILVHGYFESLAKDEELWLRAILKNPISMMGYYREDYSESENFKQKLKEIAVEHGYLITRCDLADLFLNDRESIMKLLSKYGYAYPRIPDGFKADLEIVKIALSNCGHVFSNIPKELKNDRELALIAVKENGCVFKMLDSELKQDPEIITLAGKYAKPDEDYY</sequence>
<protein>
    <submittedName>
        <fullName evidence="2">Predicted protein</fullName>
    </submittedName>
</protein>
<dbReference type="KEGG" id="ngr:NAEGRDRAFT_48961"/>